<proteinExistence type="predicted"/>
<sequence length="192" mass="21480">METLRTKEEMKRVADAVMAVRIKRHPAWLLTIIINCHTSRLYFLAHQEENLLRVLGCLEVVLVAGIPRHPDWKSVCCQVHGDQDSTSYTYPSAFRVAGLHAAVSSDRGYGFLLCTRSRKGPQETTWPSSSKVINMFSGLEDVMLDIPCIFAHGKGWLSSRNTQIVSISAPNRRPAVHVSGYPILSYICVILV</sequence>
<keyword evidence="2" id="KW-1185">Reference proteome</keyword>
<dbReference type="EMBL" id="KZ293426">
    <property type="protein sequence ID" value="PBK70518.1"/>
    <property type="molecule type" value="Genomic_DNA"/>
</dbReference>
<dbReference type="Proteomes" id="UP000218334">
    <property type="component" value="Unassembled WGS sequence"/>
</dbReference>
<reference evidence="2" key="1">
    <citation type="journal article" date="2017" name="Nat. Ecol. Evol.">
        <title>Genome expansion and lineage-specific genetic innovations in the forest pathogenic fungi Armillaria.</title>
        <authorList>
            <person name="Sipos G."/>
            <person name="Prasanna A.N."/>
            <person name="Walter M.C."/>
            <person name="O'Connor E."/>
            <person name="Balint B."/>
            <person name="Krizsan K."/>
            <person name="Kiss B."/>
            <person name="Hess J."/>
            <person name="Varga T."/>
            <person name="Slot J."/>
            <person name="Riley R."/>
            <person name="Boka B."/>
            <person name="Rigling D."/>
            <person name="Barry K."/>
            <person name="Lee J."/>
            <person name="Mihaltcheva S."/>
            <person name="LaButti K."/>
            <person name="Lipzen A."/>
            <person name="Waldron R."/>
            <person name="Moloney N.M."/>
            <person name="Sperisen C."/>
            <person name="Kredics L."/>
            <person name="Vagvoelgyi C."/>
            <person name="Patrignani A."/>
            <person name="Fitzpatrick D."/>
            <person name="Nagy I."/>
            <person name="Doyle S."/>
            <person name="Anderson J.B."/>
            <person name="Grigoriev I.V."/>
            <person name="Gueldener U."/>
            <person name="Muensterkoetter M."/>
            <person name="Nagy L.G."/>
        </authorList>
    </citation>
    <scope>NUCLEOTIDE SEQUENCE [LARGE SCALE GENOMIC DNA]</scope>
    <source>
        <strain evidence="2">28-4</strain>
    </source>
</reference>
<protein>
    <submittedName>
        <fullName evidence="1">Uncharacterized protein</fullName>
    </submittedName>
</protein>
<gene>
    <name evidence="1" type="ORF">ARMSODRAFT_1018047</name>
</gene>
<name>A0A2H3BWU7_9AGAR</name>
<accession>A0A2H3BWU7</accession>
<evidence type="ECO:0000313" key="2">
    <source>
        <dbReference type="Proteomes" id="UP000218334"/>
    </source>
</evidence>
<organism evidence="1 2">
    <name type="scientific">Armillaria solidipes</name>
    <dbReference type="NCBI Taxonomy" id="1076256"/>
    <lineage>
        <taxon>Eukaryota</taxon>
        <taxon>Fungi</taxon>
        <taxon>Dikarya</taxon>
        <taxon>Basidiomycota</taxon>
        <taxon>Agaricomycotina</taxon>
        <taxon>Agaricomycetes</taxon>
        <taxon>Agaricomycetidae</taxon>
        <taxon>Agaricales</taxon>
        <taxon>Marasmiineae</taxon>
        <taxon>Physalacriaceae</taxon>
        <taxon>Armillaria</taxon>
    </lineage>
</organism>
<evidence type="ECO:0000313" key="1">
    <source>
        <dbReference type="EMBL" id="PBK70518.1"/>
    </source>
</evidence>
<dbReference type="AlphaFoldDB" id="A0A2H3BWU7"/>